<evidence type="ECO:0000256" key="3">
    <source>
        <dbReference type="ARBA" id="ARBA00022989"/>
    </source>
</evidence>
<dbReference type="InterPro" id="IPR051784">
    <property type="entry name" value="Nod_factor_ABC_transporter"/>
</dbReference>
<dbReference type="Pfam" id="PF01061">
    <property type="entry name" value="ABC2_membrane"/>
    <property type="match status" value="1"/>
</dbReference>
<protein>
    <recommendedName>
        <fullName evidence="6">Transport permease protein</fullName>
    </recommendedName>
</protein>
<evidence type="ECO:0000256" key="2">
    <source>
        <dbReference type="ARBA" id="ARBA00022692"/>
    </source>
</evidence>
<keyword evidence="4 6" id="KW-0472">Membrane</keyword>
<keyword evidence="2 6" id="KW-0812">Transmembrane</keyword>
<feature type="transmembrane region" description="Helical" evidence="6">
    <location>
        <begin position="175"/>
        <end position="196"/>
    </location>
</feature>
<dbReference type="PANTHER" id="PTHR43229">
    <property type="entry name" value="NODULATION PROTEIN J"/>
    <property type="match status" value="1"/>
</dbReference>
<evidence type="ECO:0000256" key="6">
    <source>
        <dbReference type="RuleBase" id="RU361157"/>
    </source>
</evidence>
<evidence type="ECO:0000259" key="7">
    <source>
        <dbReference type="PROSITE" id="PS51012"/>
    </source>
</evidence>
<dbReference type="PANTHER" id="PTHR43229:SF2">
    <property type="entry name" value="NODULATION PROTEIN J"/>
    <property type="match status" value="1"/>
</dbReference>
<evidence type="ECO:0000313" key="8">
    <source>
        <dbReference type="EMBL" id="MDX3041171.1"/>
    </source>
</evidence>
<accession>A0ABU4MVD6</accession>
<evidence type="ECO:0000256" key="1">
    <source>
        <dbReference type="ARBA" id="ARBA00004141"/>
    </source>
</evidence>
<organism evidence="8 9">
    <name type="scientific">Streptomyces caniscabiei</name>
    <dbReference type="NCBI Taxonomy" id="2746961"/>
    <lineage>
        <taxon>Bacteria</taxon>
        <taxon>Bacillati</taxon>
        <taxon>Actinomycetota</taxon>
        <taxon>Actinomycetes</taxon>
        <taxon>Kitasatosporales</taxon>
        <taxon>Streptomycetaceae</taxon>
        <taxon>Streptomyces</taxon>
    </lineage>
</organism>
<keyword evidence="3 6" id="KW-1133">Transmembrane helix</keyword>
<feature type="transmembrane region" description="Helical" evidence="6">
    <location>
        <begin position="93"/>
        <end position="113"/>
    </location>
</feature>
<comment type="subcellular location">
    <subcellularLocation>
        <location evidence="6">Cell membrane</location>
        <topology evidence="6">Multi-pass membrane protein</topology>
    </subcellularLocation>
    <subcellularLocation>
        <location evidence="1">Membrane</location>
        <topology evidence="1">Multi-pass membrane protein</topology>
    </subcellularLocation>
</comment>
<dbReference type="RefSeq" id="WP_045562830.1">
    <property type="nucleotide sequence ID" value="NZ_JABXWF010000016.1"/>
</dbReference>
<evidence type="ECO:0000256" key="5">
    <source>
        <dbReference type="ARBA" id="ARBA00023251"/>
    </source>
</evidence>
<name>A0ABU4MVD6_9ACTN</name>
<dbReference type="InterPro" id="IPR000412">
    <property type="entry name" value="ABC_2_transport"/>
</dbReference>
<evidence type="ECO:0000313" key="9">
    <source>
        <dbReference type="Proteomes" id="UP001282474"/>
    </source>
</evidence>
<evidence type="ECO:0000256" key="4">
    <source>
        <dbReference type="ARBA" id="ARBA00023136"/>
    </source>
</evidence>
<dbReference type="InterPro" id="IPR013525">
    <property type="entry name" value="ABC2_TM"/>
</dbReference>
<dbReference type="PIRSF" id="PIRSF006648">
    <property type="entry name" value="DrrB"/>
    <property type="match status" value="1"/>
</dbReference>
<feature type="transmembrane region" description="Helical" evidence="6">
    <location>
        <begin position="148"/>
        <end position="169"/>
    </location>
</feature>
<feature type="domain" description="ABC transmembrane type-2" evidence="7">
    <location>
        <begin position="58"/>
        <end position="288"/>
    </location>
</feature>
<dbReference type="PROSITE" id="PS51012">
    <property type="entry name" value="ABC_TM2"/>
    <property type="match status" value="1"/>
</dbReference>
<keyword evidence="6" id="KW-1003">Cell membrane</keyword>
<feature type="transmembrane region" description="Helical" evidence="6">
    <location>
        <begin position="263"/>
        <end position="282"/>
    </location>
</feature>
<sequence>MSSHPSPTATLNEALRAAPLNTLPTVGEADGRIGLRAHARHTGALVRRNLLWIRQDPESMFDAVLMPIVFTLLFVYVFGGSIGQALGGGQEQYVQYVVPGLMAMMGMNIAMGVGTGFNEDFQKGVMDRFRSLPIGRSSVLLAKISVELLRMLVATTILLTVGVLIGFDITSWPGLLGAVGLAVVFGSSLMWIFLVLGVTMKNAQSVQAMGFLVLFPLQFGSSIFAPTQSMPGWLQTFTDYNPLSSLADAARGLMTGGPVAHDLLVTLGWSVALTAVMAPIAIHKFKTKN</sequence>
<comment type="caution">
    <text evidence="8">The sequence shown here is derived from an EMBL/GenBank/DDBJ whole genome shotgun (WGS) entry which is preliminary data.</text>
</comment>
<reference evidence="8 9" key="1">
    <citation type="journal article" date="2023" name="Microb. Genom.">
        <title>Mesoterricola silvestris gen. nov., sp. nov., Mesoterricola sediminis sp. nov., Geothrix oryzae sp. nov., Geothrix edaphica sp. nov., Geothrix rubra sp. nov., and Geothrix limicola sp. nov., six novel members of Acidobacteriota isolated from soils.</title>
        <authorList>
            <person name="Weisberg A.J."/>
            <person name="Pearce E."/>
            <person name="Kramer C.G."/>
            <person name="Chang J.H."/>
            <person name="Clarke C.R."/>
        </authorList>
    </citation>
    <scope>NUCLEOTIDE SEQUENCE [LARGE SCALE GENOMIC DNA]</scope>
    <source>
        <strain evidence="8 9">NE20-4-1</strain>
    </source>
</reference>
<dbReference type="InterPro" id="IPR047817">
    <property type="entry name" value="ABC2_TM_bact-type"/>
</dbReference>
<keyword evidence="6" id="KW-0813">Transport</keyword>
<keyword evidence="9" id="KW-1185">Reference proteome</keyword>
<feature type="transmembrane region" description="Helical" evidence="6">
    <location>
        <begin position="64"/>
        <end position="87"/>
    </location>
</feature>
<dbReference type="Proteomes" id="UP001282474">
    <property type="component" value="Unassembled WGS sequence"/>
</dbReference>
<dbReference type="EMBL" id="JARAWJ010000025">
    <property type="protein sequence ID" value="MDX3041171.1"/>
    <property type="molecule type" value="Genomic_DNA"/>
</dbReference>
<keyword evidence="5" id="KW-0046">Antibiotic resistance</keyword>
<proteinExistence type="inferred from homology"/>
<feature type="transmembrane region" description="Helical" evidence="6">
    <location>
        <begin position="208"/>
        <end position="225"/>
    </location>
</feature>
<gene>
    <name evidence="8" type="ORF">PV383_28850</name>
</gene>
<comment type="similarity">
    <text evidence="6">Belongs to the ABC-2 integral membrane protein family.</text>
</comment>